<sequence length="186" mass="20300">MKSASAKGKTAASWQLHHPPSGSVIPEPHLRTGGSTSAAGYREGLTGALAIAETKGDNPMSHIDLMELCARRKIGMPDTWQAFRWQRKGDYIIVTGAVVTETFKRGPRKGHPKWSARDAETEMPVTVHDNEFRAFQLAWEAETGLCHRCQGTGKVIKSWSVTDGTTYRECDVCSGTGKPKASQETA</sequence>
<dbReference type="EMBL" id="AY523975">
    <property type="protein sequence ID" value="AAS83028.1"/>
    <property type="molecule type" value="Genomic_DNA"/>
</dbReference>
<proteinExistence type="predicted"/>
<dbReference type="AlphaFoldDB" id="Q6QW37"/>
<dbReference type="SUPFAM" id="SSF57938">
    <property type="entry name" value="DnaJ/Hsp40 cysteine-rich domain"/>
    <property type="match status" value="1"/>
</dbReference>
<name>Q6QW37_AZOBR</name>
<evidence type="ECO:0000256" key="1">
    <source>
        <dbReference type="SAM" id="MobiDB-lite"/>
    </source>
</evidence>
<gene>
    <name evidence="2" type="ORF">pRhico066</name>
</gene>
<feature type="compositionally biased region" description="Low complexity" evidence="1">
    <location>
        <begin position="1"/>
        <end position="13"/>
    </location>
</feature>
<protein>
    <submittedName>
        <fullName evidence="2">Uncharacterized protein</fullName>
    </submittedName>
</protein>
<organism evidence="2">
    <name type="scientific">Azospirillum brasilense</name>
    <dbReference type="NCBI Taxonomy" id="192"/>
    <lineage>
        <taxon>Bacteria</taxon>
        <taxon>Pseudomonadati</taxon>
        <taxon>Pseudomonadota</taxon>
        <taxon>Alphaproteobacteria</taxon>
        <taxon>Rhodospirillales</taxon>
        <taxon>Azospirillaceae</taxon>
        <taxon>Azospirillum</taxon>
    </lineage>
</organism>
<keyword evidence="2" id="KW-0614">Plasmid</keyword>
<reference evidence="2" key="1">
    <citation type="journal article" date="2004" name="FEMS Microbiol. Lett.">
        <title>Annotation of the pRhico plasmid of Azospirillum brasilense reveals its role in determining the outer surface composition.</title>
        <authorList>
            <person name="Vanbleu E."/>
            <person name="Marchal K."/>
            <person name="Lambrecht M."/>
            <person name="Mathys J."/>
            <person name="Vanderleyden J."/>
        </authorList>
    </citation>
    <scope>NUCLEOTIDE SEQUENCE</scope>
    <source>
        <plasmid evidence="2">90 MDa</plasmid>
    </source>
</reference>
<feature type="region of interest" description="Disordered" evidence="1">
    <location>
        <begin position="1"/>
        <end position="37"/>
    </location>
</feature>
<geneLocation type="plasmid" evidence="2">
    <name>90 MDa</name>
</geneLocation>
<evidence type="ECO:0000313" key="2">
    <source>
        <dbReference type="EMBL" id="AAS83028.1"/>
    </source>
</evidence>
<dbReference type="InterPro" id="IPR036410">
    <property type="entry name" value="HSP_DnaJ_Cys-rich_dom_sf"/>
</dbReference>
<accession>Q6QW37</accession>